<dbReference type="EMBL" id="LR134406">
    <property type="protein sequence ID" value="VEH69305.1"/>
    <property type="molecule type" value="Genomic_DNA"/>
</dbReference>
<organism evidence="4 5">
    <name type="scientific">Arachnia propionica</name>
    <dbReference type="NCBI Taxonomy" id="1750"/>
    <lineage>
        <taxon>Bacteria</taxon>
        <taxon>Bacillati</taxon>
        <taxon>Actinomycetota</taxon>
        <taxon>Actinomycetes</taxon>
        <taxon>Propionibacteriales</taxon>
        <taxon>Propionibacteriaceae</taxon>
        <taxon>Arachnia</taxon>
    </lineage>
</organism>
<dbReference type="Pfam" id="PF04977">
    <property type="entry name" value="DivIC"/>
    <property type="match status" value="1"/>
</dbReference>
<dbReference type="Proteomes" id="UP000273044">
    <property type="component" value="Chromosome"/>
</dbReference>
<evidence type="ECO:0000256" key="3">
    <source>
        <dbReference type="SAM" id="Phobius"/>
    </source>
</evidence>
<gene>
    <name evidence="4" type="ORF">NCTC12967_00571</name>
</gene>
<accession>A0A3S4U460</accession>
<feature type="region of interest" description="Disordered" evidence="2">
    <location>
        <begin position="1"/>
        <end position="58"/>
    </location>
</feature>
<evidence type="ECO:0000313" key="5">
    <source>
        <dbReference type="Proteomes" id="UP000273044"/>
    </source>
</evidence>
<keyword evidence="3" id="KW-0812">Transmembrane</keyword>
<keyword evidence="5" id="KW-1185">Reference proteome</keyword>
<protein>
    <submittedName>
        <fullName evidence="4">Septum formation initiator</fullName>
    </submittedName>
</protein>
<name>A0A3S4U460_9ACTN</name>
<keyword evidence="1" id="KW-0175">Coiled coil</keyword>
<dbReference type="RefSeq" id="WP_014845703.1">
    <property type="nucleotide sequence ID" value="NZ_CAURRE010000027.1"/>
</dbReference>
<dbReference type="InterPro" id="IPR007060">
    <property type="entry name" value="FtsL/DivIC"/>
</dbReference>
<dbReference type="OMA" id="DRWYDTL"/>
<evidence type="ECO:0000256" key="2">
    <source>
        <dbReference type="SAM" id="MobiDB-lite"/>
    </source>
</evidence>
<proteinExistence type="predicted"/>
<dbReference type="GeneID" id="64406067"/>
<evidence type="ECO:0000313" key="4">
    <source>
        <dbReference type="EMBL" id="VEH69305.1"/>
    </source>
</evidence>
<sequence>MPSNPRNKPAGSGPGRGSPRSRTAARPGERVSSGRPRTRPLDAEAVAQAAEERPRVSSSERALGMTWRLLILGVVMAALAVTLAQSLRVYFAQAKEMAQLQQQIDQTKREIATLDDQLARWKDPAFVKAEARTRLGWVVPGETGYRVIGADGKPIGGDSTVLAPSKPSTGMWWQQMWGSVGVADAPAEEK</sequence>
<evidence type="ECO:0000256" key="1">
    <source>
        <dbReference type="SAM" id="Coils"/>
    </source>
</evidence>
<feature type="coiled-coil region" evidence="1">
    <location>
        <begin position="90"/>
        <end position="117"/>
    </location>
</feature>
<keyword evidence="3" id="KW-1133">Transmembrane helix</keyword>
<keyword evidence="3" id="KW-0472">Membrane</keyword>
<dbReference type="AlphaFoldDB" id="A0A3S4U460"/>
<reference evidence="4 5" key="1">
    <citation type="submission" date="2018-12" db="EMBL/GenBank/DDBJ databases">
        <authorList>
            <consortium name="Pathogen Informatics"/>
        </authorList>
    </citation>
    <scope>NUCLEOTIDE SEQUENCE [LARGE SCALE GENOMIC DNA]</scope>
    <source>
        <strain evidence="4 5">NCTC12967</strain>
    </source>
</reference>
<feature type="transmembrane region" description="Helical" evidence="3">
    <location>
        <begin position="69"/>
        <end position="91"/>
    </location>
</feature>